<dbReference type="InterPro" id="IPR051624">
    <property type="entry name" value="RMD1/Sad1-interacting"/>
</dbReference>
<dbReference type="EMBL" id="LAZP02000386">
    <property type="protein sequence ID" value="PFH57613.1"/>
    <property type="molecule type" value="Genomic_DNA"/>
</dbReference>
<evidence type="ECO:0000256" key="1">
    <source>
        <dbReference type="ARBA" id="ARBA00008306"/>
    </source>
</evidence>
<dbReference type="InterPro" id="IPR003734">
    <property type="entry name" value="DUF155"/>
</dbReference>
<evidence type="ECO:0000313" key="5">
    <source>
        <dbReference type="Proteomes" id="UP000037136"/>
    </source>
</evidence>
<gene>
    <name evidence="4" type="ORF">XA68_14791</name>
</gene>
<dbReference type="GO" id="GO:0070131">
    <property type="term" value="P:positive regulation of mitochondrial translation"/>
    <property type="evidence" value="ECO:0007669"/>
    <property type="project" value="TreeGrafter"/>
</dbReference>
<dbReference type="Pfam" id="PF02582">
    <property type="entry name" value="DUF155"/>
    <property type="match status" value="1"/>
</dbReference>
<protein>
    <recommendedName>
        <fullName evidence="3">DUF155 domain-containing protein</fullName>
    </recommendedName>
</protein>
<dbReference type="GO" id="GO:0005739">
    <property type="term" value="C:mitochondrion"/>
    <property type="evidence" value="ECO:0007669"/>
    <property type="project" value="UniProtKB-ARBA"/>
</dbReference>
<comment type="caution">
    <text evidence="4">The sequence shown here is derived from an EMBL/GenBank/DDBJ whole genome shotgun (WGS) entry which is preliminary data.</text>
</comment>
<accession>A0A2A9P9P0</accession>
<feature type="region of interest" description="Disordered" evidence="2">
    <location>
        <begin position="38"/>
        <end position="98"/>
    </location>
</feature>
<proteinExistence type="inferred from homology"/>
<reference evidence="4 5" key="1">
    <citation type="journal article" date="2015" name="BMC Genomics">
        <title>Gene expression during zombie ant biting behavior reflects the complexity underlying fungal parasitic behavioral manipulation.</title>
        <authorList>
            <person name="de Bekker C."/>
            <person name="Ohm R.A."/>
            <person name="Loreto R.G."/>
            <person name="Sebastian A."/>
            <person name="Albert I."/>
            <person name="Merrow M."/>
            <person name="Brachmann A."/>
            <person name="Hughes D.P."/>
        </authorList>
    </citation>
    <scope>NUCLEOTIDE SEQUENCE [LARGE SCALE GENOMIC DNA]</scope>
    <source>
        <strain evidence="4 5">SC16a</strain>
    </source>
</reference>
<feature type="compositionally biased region" description="Basic and acidic residues" evidence="2">
    <location>
        <begin position="77"/>
        <end position="90"/>
    </location>
</feature>
<keyword evidence="5" id="KW-1185">Reference proteome</keyword>
<evidence type="ECO:0000259" key="3">
    <source>
        <dbReference type="Pfam" id="PF02582"/>
    </source>
</evidence>
<dbReference type="PANTHER" id="PTHR16255:SF1">
    <property type="entry name" value="REQUIRED FOR MEIOTIC NUCLEAR DIVISION PROTEIN 1 HOMOLOG"/>
    <property type="match status" value="1"/>
</dbReference>
<feature type="domain" description="DUF155" evidence="3">
    <location>
        <begin position="178"/>
        <end position="356"/>
    </location>
</feature>
<evidence type="ECO:0000256" key="2">
    <source>
        <dbReference type="SAM" id="MobiDB-lite"/>
    </source>
</evidence>
<dbReference type="Proteomes" id="UP000037136">
    <property type="component" value="Unassembled WGS sequence"/>
</dbReference>
<sequence>MSVAPQRAALISTCRTITAFSVGCRRYLVQPRRQLTTSRRLNLASHGSGGRGGGGGGAGGGGAGGSGGSSSSSTSARQHEEAESKVEATSKRKTPRVKATKDSLLRLAIVAQHGKKATDKDVRADPSTVICAICVAEAFKMPVVVEVLASHGFAVDPDRLGFDAGEVVHARSANGGDIFVFPSGTVVTWSLPPETISGHLKAAAEAPHAPELCEAEDLDFVVDASRADSTMKGDLVILGTRHDHTNPLDTTLAKVAFSSGLARSTKLAVIESALTSYFESTRDIPTLLSRGYGVPYGRRFILCKTGELLSLRARLNHYWELTDALPDIFWETKGLEGYYELVGRALDVKVRIQILNQKMDYAQEIATVLREISNERHGTRLELIIILLIAVEVIFELRRIYLEPNEESSPVETEEAHLS</sequence>
<dbReference type="PANTHER" id="PTHR16255">
    <property type="entry name" value="REQUIRED FOR MEIOTIC NUCLEAR DIVISION PROTEIN 1 HOMOLOG"/>
    <property type="match status" value="1"/>
</dbReference>
<reference evidence="4 5" key="2">
    <citation type="journal article" date="2017" name="Sci. Rep.">
        <title>Ant-infecting Ophiocordyceps genomes reveal a high diversity of potential behavioral manipulation genes and a possible major role for enterotoxins.</title>
        <authorList>
            <person name="de Bekker C."/>
            <person name="Ohm R.A."/>
            <person name="Evans H.C."/>
            <person name="Brachmann A."/>
            <person name="Hughes D.P."/>
        </authorList>
    </citation>
    <scope>NUCLEOTIDE SEQUENCE [LARGE SCALE GENOMIC DNA]</scope>
    <source>
        <strain evidence="4 5">SC16a</strain>
    </source>
</reference>
<organism evidence="4 5">
    <name type="scientific">Ophiocordyceps unilateralis</name>
    <name type="common">Zombie-ant fungus</name>
    <name type="synonym">Torrubia unilateralis</name>
    <dbReference type="NCBI Taxonomy" id="268505"/>
    <lineage>
        <taxon>Eukaryota</taxon>
        <taxon>Fungi</taxon>
        <taxon>Dikarya</taxon>
        <taxon>Ascomycota</taxon>
        <taxon>Pezizomycotina</taxon>
        <taxon>Sordariomycetes</taxon>
        <taxon>Hypocreomycetidae</taxon>
        <taxon>Hypocreales</taxon>
        <taxon>Ophiocordycipitaceae</taxon>
        <taxon>Ophiocordyceps</taxon>
    </lineage>
</organism>
<name>A0A2A9P9P0_OPHUN</name>
<feature type="compositionally biased region" description="Gly residues" evidence="2">
    <location>
        <begin position="47"/>
        <end position="68"/>
    </location>
</feature>
<comment type="similarity">
    <text evidence="1">Belongs to the RMD1/sif2 family.</text>
</comment>
<evidence type="ECO:0000313" key="4">
    <source>
        <dbReference type="EMBL" id="PFH57613.1"/>
    </source>
</evidence>
<dbReference type="OrthoDB" id="242766at2759"/>
<dbReference type="AlphaFoldDB" id="A0A2A9P9P0"/>